<gene>
    <name evidence="1" type="ORF">S01H1_03984</name>
</gene>
<dbReference type="EMBL" id="BARS01002129">
    <property type="protein sequence ID" value="GAF81597.1"/>
    <property type="molecule type" value="Genomic_DNA"/>
</dbReference>
<organism evidence="1">
    <name type="scientific">marine sediment metagenome</name>
    <dbReference type="NCBI Taxonomy" id="412755"/>
    <lineage>
        <taxon>unclassified sequences</taxon>
        <taxon>metagenomes</taxon>
        <taxon>ecological metagenomes</taxon>
    </lineage>
</organism>
<protein>
    <submittedName>
        <fullName evidence="1">Uncharacterized protein</fullName>
    </submittedName>
</protein>
<name>X0T094_9ZZZZ</name>
<proteinExistence type="predicted"/>
<comment type="caution">
    <text evidence="1">The sequence shown here is derived from an EMBL/GenBank/DDBJ whole genome shotgun (WGS) entry which is preliminary data.</text>
</comment>
<reference evidence="1" key="1">
    <citation type="journal article" date="2014" name="Front. Microbiol.">
        <title>High frequency of phylogenetically diverse reductive dehalogenase-homologous genes in deep subseafloor sedimentary metagenomes.</title>
        <authorList>
            <person name="Kawai M."/>
            <person name="Futagami T."/>
            <person name="Toyoda A."/>
            <person name="Takaki Y."/>
            <person name="Nishi S."/>
            <person name="Hori S."/>
            <person name="Arai W."/>
            <person name="Tsubouchi T."/>
            <person name="Morono Y."/>
            <person name="Uchiyama I."/>
            <person name="Ito T."/>
            <person name="Fujiyama A."/>
            <person name="Inagaki F."/>
            <person name="Takami H."/>
        </authorList>
    </citation>
    <scope>NUCLEOTIDE SEQUENCE</scope>
    <source>
        <strain evidence="1">Expedition CK06-06</strain>
    </source>
</reference>
<sequence length="272" mass="32380">MIKASGNAQKLISELKAEKKDFQVSRTTKSATVSFDDFKYMFADSHFSNKHLNLFQQIKKEVHNNIKNFEIIPPEIQRSKYFGIQEFEQIGSGEFLKYSDCLEFDINKAYYKALYHFKYISKEFYDKCVELPKNIRLALVGTLATQKTVFFYESGELKSYELKKDDTLRKVFFQLVEYVDRALDYFSKLAGDNFLFYWVDGIYLKNYDRAEYHKDLISYEFDLDFSTEKIKEVIVYYKSEFSTQMIVKKEDLNIKTFNLNNIFVNEQLNYTV</sequence>
<accession>X0T094</accession>
<dbReference type="AlphaFoldDB" id="X0T094"/>
<evidence type="ECO:0000313" key="1">
    <source>
        <dbReference type="EMBL" id="GAF81597.1"/>
    </source>
</evidence>